<evidence type="ECO:0000313" key="4">
    <source>
        <dbReference type="Proteomes" id="UP000267223"/>
    </source>
</evidence>
<comment type="caution">
    <text evidence="3">The sequence shown here is derived from an EMBL/GenBank/DDBJ whole genome shotgun (WGS) entry which is preliminary data.</text>
</comment>
<protein>
    <submittedName>
        <fullName evidence="3">Uncharacterized protein</fullName>
    </submittedName>
</protein>
<dbReference type="Gene3D" id="2.130.10.10">
    <property type="entry name" value="YVTN repeat-like/Quinoprotein amine dehydrogenase"/>
    <property type="match status" value="2"/>
</dbReference>
<evidence type="ECO:0000256" key="1">
    <source>
        <dbReference type="ARBA" id="ARBA00022801"/>
    </source>
</evidence>
<evidence type="ECO:0000256" key="2">
    <source>
        <dbReference type="SAM" id="SignalP"/>
    </source>
</evidence>
<proteinExistence type="predicted"/>
<dbReference type="PANTHER" id="PTHR47197:SF3">
    <property type="entry name" value="DIHYDRO-HEME D1 DEHYDROGENASE"/>
    <property type="match status" value="1"/>
</dbReference>
<reference evidence="3 4" key="1">
    <citation type="submission" date="2018-11" db="EMBL/GenBank/DDBJ databases">
        <title>Draft genome sequence of Ferruginibacter sp. BO-59.</title>
        <authorList>
            <person name="Im W.T."/>
        </authorList>
    </citation>
    <scope>NUCLEOTIDE SEQUENCE [LARGE SCALE GENOMIC DNA]</scope>
    <source>
        <strain evidence="3 4">BO-59</strain>
    </source>
</reference>
<dbReference type="InterPro" id="IPR019405">
    <property type="entry name" value="Lactonase_7-beta_prop"/>
</dbReference>
<dbReference type="NCBIfam" id="TIGR02276">
    <property type="entry name" value="beta_rpt_yvtn"/>
    <property type="match status" value="1"/>
</dbReference>
<dbReference type="InterPro" id="IPR007312">
    <property type="entry name" value="Phosphoesterase"/>
</dbReference>
<dbReference type="InterPro" id="IPR017850">
    <property type="entry name" value="Alkaline_phosphatase_core_sf"/>
</dbReference>
<dbReference type="Proteomes" id="UP000267223">
    <property type="component" value="Unassembled WGS sequence"/>
</dbReference>
<dbReference type="PANTHER" id="PTHR47197">
    <property type="entry name" value="PROTEIN NIRF"/>
    <property type="match status" value="1"/>
</dbReference>
<feature type="chain" id="PRO_5017998557" evidence="2">
    <location>
        <begin position="23"/>
        <end position="813"/>
    </location>
</feature>
<dbReference type="GO" id="GO:0016788">
    <property type="term" value="F:hydrolase activity, acting on ester bonds"/>
    <property type="evidence" value="ECO:0007669"/>
    <property type="project" value="InterPro"/>
</dbReference>
<sequence>MRKIYLSINLLAFLFLSSNIVAQSAFVPKPVALVNGWSLSPAGTALHLSSDLPLNMAVSPSKKYVAITDNGNGAQGIELIDIQKKKLLSFTKMKAAWVGLQFSANNKYLYASAGNQNMILKFTVANDELVLKDSIVLGKKWPNKIGVTGLALDDAHSRLFAVTKENNSLYVCNTKNNQVIQQIPLGAEAYTCILNPKKTILYISLWGGDKVLLYDVNKSSITDSIVTESHPNDMVFSKKGDHLFVANANSNSVSVIDTKKHKVIETLSVSLYPNAPTGSTTNGLALSADDKTLYIANADNNCLAVFNVSKPGSSRSFGFIPTGWYPTSVRVINNQLWVTNGKGFETMANPYGPQPVNTKQKTPYQKAITSEEKQPVQYIGSLFKGSLSFIPIPSAEELGKYSTQVYTNTPYNKNKEALAEGEYGNPIPQKAGASSPIKYVFYVIKENRTYDQVLGDMKEGNGDTSLCLFNEKITPNLHALARNFVLLDNFYVDAEVSADGHNWSTAAYANDYVEKTWPTNYSGRGGTYDYEGTRKIAYPEKGFIWDYCNRAGISYRNYGEFVHDGKGPILPSIIGHFCAGFPDFDLTIQDVYREKIWEHDFDSLIAADALPTFSTLRFPNDHTSGMRKGAYSPYAAAADNDLAVGRFIEHLSHSPIWKESAIFILEDDAQNGPDHVDAHRSPAYLISPYVKRNFVDHTMYSTSGILRTIELILGLPPMSQYDAAAMPMFRCFTSVPDTNVYVALPANVDINERNTAWNKLAKESAKFNLAKEDAIPDIPFNEVIWKSIKGENSVMPTPRHSAFLKLAQTDDDD</sequence>
<keyword evidence="2" id="KW-0732">Signal</keyword>
<feature type="signal peptide" evidence="2">
    <location>
        <begin position="1"/>
        <end position="22"/>
    </location>
</feature>
<dbReference type="Pfam" id="PF10282">
    <property type="entry name" value="Lactonase"/>
    <property type="match status" value="1"/>
</dbReference>
<accession>A0A3M9NFT6</accession>
<evidence type="ECO:0000313" key="3">
    <source>
        <dbReference type="EMBL" id="RNI35838.1"/>
    </source>
</evidence>
<name>A0A3M9NFT6_9BACT</name>
<gene>
    <name evidence="3" type="ORF">EFY79_12190</name>
</gene>
<dbReference type="SUPFAM" id="SSF53649">
    <property type="entry name" value="Alkaline phosphatase-like"/>
    <property type="match status" value="1"/>
</dbReference>
<dbReference type="Gene3D" id="3.40.720.10">
    <property type="entry name" value="Alkaline Phosphatase, subunit A"/>
    <property type="match status" value="1"/>
</dbReference>
<dbReference type="EMBL" id="RJJR01000009">
    <property type="protein sequence ID" value="RNI35838.1"/>
    <property type="molecule type" value="Genomic_DNA"/>
</dbReference>
<dbReference type="AlphaFoldDB" id="A0A3M9NFT6"/>
<dbReference type="OrthoDB" id="145213at2"/>
<dbReference type="Pfam" id="PF04185">
    <property type="entry name" value="Phosphoesterase"/>
    <property type="match status" value="1"/>
</dbReference>
<keyword evidence="1" id="KW-0378">Hydrolase</keyword>
<dbReference type="InterPro" id="IPR051200">
    <property type="entry name" value="Host-pathogen_enzymatic-act"/>
</dbReference>
<dbReference type="InterPro" id="IPR015943">
    <property type="entry name" value="WD40/YVTN_repeat-like_dom_sf"/>
</dbReference>
<dbReference type="SUPFAM" id="SSF51004">
    <property type="entry name" value="C-terminal (heme d1) domain of cytochrome cd1-nitrite reductase"/>
    <property type="match status" value="1"/>
</dbReference>
<keyword evidence="4" id="KW-1185">Reference proteome</keyword>
<organism evidence="3 4">
    <name type="scientific">Hanamia caeni</name>
    <dbReference type="NCBI Taxonomy" id="2294116"/>
    <lineage>
        <taxon>Bacteria</taxon>
        <taxon>Pseudomonadati</taxon>
        <taxon>Bacteroidota</taxon>
        <taxon>Chitinophagia</taxon>
        <taxon>Chitinophagales</taxon>
        <taxon>Chitinophagaceae</taxon>
        <taxon>Hanamia</taxon>
    </lineage>
</organism>
<dbReference type="InterPro" id="IPR011048">
    <property type="entry name" value="Haem_d1_sf"/>
</dbReference>
<dbReference type="InterPro" id="IPR011964">
    <property type="entry name" value="YVTN_b-propeller_repeat"/>
</dbReference>